<dbReference type="EC" id="2.7.13.3" evidence="2"/>
<keyword evidence="3 6" id="KW-0597">Phosphoprotein</keyword>
<keyword evidence="7" id="KW-0175">Coiled coil</keyword>
<dbReference type="SMART" id="SM00448">
    <property type="entry name" value="REC"/>
    <property type="match status" value="1"/>
</dbReference>
<dbReference type="KEGG" id="mpro:BJP34_01080"/>
<dbReference type="Gene3D" id="1.10.287.130">
    <property type="match status" value="1"/>
</dbReference>
<evidence type="ECO:0000259" key="9">
    <source>
        <dbReference type="PROSITE" id="PS50110"/>
    </source>
</evidence>
<accession>A0A1D8TKW7</accession>
<dbReference type="SUPFAM" id="SSF52172">
    <property type="entry name" value="CheY-like"/>
    <property type="match status" value="1"/>
</dbReference>
<dbReference type="PROSITE" id="PS50110">
    <property type="entry name" value="RESPONSE_REGULATORY"/>
    <property type="match status" value="1"/>
</dbReference>
<dbReference type="PANTHER" id="PTHR43547:SF2">
    <property type="entry name" value="HYBRID SIGNAL TRANSDUCTION HISTIDINE KINASE C"/>
    <property type="match status" value="1"/>
</dbReference>
<evidence type="ECO:0000256" key="7">
    <source>
        <dbReference type="SAM" id="Coils"/>
    </source>
</evidence>
<evidence type="ECO:0000313" key="11">
    <source>
        <dbReference type="Proteomes" id="UP000177870"/>
    </source>
</evidence>
<feature type="domain" description="Response regulatory" evidence="9">
    <location>
        <begin position="9"/>
        <end position="125"/>
    </location>
</feature>
<feature type="coiled-coil region" evidence="7">
    <location>
        <begin position="124"/>
        <end position="168"/>
    </location>
</feature>
<keyword evidence="4 10" id="KW-0418">Kinase</keyword>
<dbReference type="SMART" id="SM00387">
    <property type="entry name" value="HATPase_c"/>
    <property type="match status" value="1"/>
</dbReference>
<dbReference type="PANTHER" id="PTHR43547">
    <property type="entry name" value="TWO-COMPONENT HISTIDINE KINASE"/>
    <property type="match status" value="1"/>
</dbReference>
<dbReference type="Pfam" id="PF02518">
    <property type="entry name" value="HATPase_c"/>
    <property type="match status" value="1"/>
</dbReference>
<feature type="modified residue" description="4-aspartylphosphate" evidence="6">
    <location>
        <position position="58"/>
    </location>
</feature>
<evidence type="ECO:0000256" key="3">
    <source>
        <dbReference type="ARBA" id="ARBA00022553"/>
    </source>
</evidence>
<dbReference type="PROSITE" id="PS50109">
    <property type="entry name" value="HIS_KIN"/>
    <property type="match status" value="1"/>
</dbReference>
<evidence type="ECO:0000256" key="5">
    <source>
        <dbReference type="ARBA" id="ARBA00023012"/>
    </source>
</evidence>
<dbReference type="InterPro" id="IPR036890">
    <property type="entry name" value="HATPase_C_sf"/>
</dbReference>
<keyword evidence="4 10" id="KW-0808">Transferase</keyword>
<comment type="catalytic activity">
    <reaction evidence="1">
        <text>ATP + protein L-histidine = ADP + protein N-phospho-L-histidine.</text>
        <dbReference type="EC" id="2.7.13.3"/>
    </reaction>
</comment>
<dbReference type="InterPro" id="IPR001789">
    <property type="entry name" value="Sig_transdc_resp-reg_receiver"/>
</dbReference>
<reference evidence="11" key="1">
    <citation type="submission" date="2016-10" db="EMBL/GenBank/DDBJ databases">
        <title>Comparative genomics uncovers the prolific and rare metabolic potential of the cyanobacterial genus Moorea.</title>
        <authorList>
            <person name="Leao T."/>
            <person name="Castelao G."/>
            <person name="Korobeynikov A."/>
            <person name="Monroe E.A."/>
            <person name="Podell S."/>
            <person name="Glukhov E."/>
            <person name="Allen E."/>
            <person name="Gerwick W.H."/>
            <person name="Gerwick L."/>
        </authorList>
    </citation>
    <scope>NUCLEOTIDE SEQUENCE [LARGE SCALE GENOMIC DNA]</scope>
    <source>
        <strain evidence="11">PAL-8-15-08-1</strain>
    </source>
</reference>
<dbReference type="InterPro" id="IPR003594">
    <property type="entry name" value="HATPase_dom"/>
</dbReference>
<dbReference type="Gene3D" id="3.30.565.10">
    <property type="entry name" value="Histidine kinase-like ATPase, C-terminal domain"/>
    <property type="match status" value="1"/>
</dbReference>
<proteinExistence type="predicted"/>
<dbReference type="RefSeq" id="WP_070390733.1">
    <property type="nucleotide sequence ID" value="NZ_CP017599.1"/>
</dbReference>
<dbReference type="InterPro" id="IPR004358">
    <property type="entry name" value="Sig_transdc_His_kin-like_C"/>
</dbReference>
<dbReference type="InterPro" id="IPR011006">
    <property type="entry name" value="CheY-like_superfamily"/>
</dbReference>
<evidence type="ECO:0000256" key="6">
    <source>
        <dbReference type="PROSITE-ProRule" id="PRU00169"/>
    </source>
</evidence>
<dbReference type="SUPFAM" id="SSF47384">
    <property type="entry name" value="Homodimeric domain of signal transducing histidine kinase"/>
    <property type="match status" value="1"/>
</dbReference>
<dbReference type="InterPro" id="IPR036097">
    <property type="entry name" value="HisK_dim/P_sf"/>
</dbReference>
<protein>
    <recommendedName>
        <fullName evidence="2">histidine kinase</fullName>
        <ecNumber evidence="2">2.7.13.3</ecNumber>
    </recommendedName>
</protein>
<feature type="domain" description="Histidine kinase" evidence="8">
    <location>
        <begin position="285"/>
        <end position="487"/>
    </location>
</feature>
<dbReference type="Gene3D" id="3.40.50.2300">
    <property type="match status" value="1"/>
</dbReference>
<dbReference type="CDD" id="cd00082">
    <property type="entry name" value="HisKA"/>
    <property type="match status" value="1"/>
</dbReference>
<evidence type="ECO:0000256" key="2">
    <source>
        <dbReference type="ARBA" id="ARBA00012438"/>
    </source>
</evidence>
<evidence type="ECO:0000256" key="1">
    <source>
        <dbReference type="ARBA" id="ARBA00000085"/>
    </source>
</evidence>
<organism evidence="10 11">
    <name type="scientific">Moorena producens PAL-8-15-08-1</name>
    <dbReference type="NCBI Taxonomy" id="1458985"/>
    <lineage>
        <taxon>Bacteria</taxon>
        <taxon>Bacillati</taxon>
        <taxon>Cyanobacteriota</taxon>
        <taxon>Cyanophyceae</taxon>
        <taxon>Coleofasciculales</taxon>
        <taxon>Coleofasciculaceae</taxon>
        <taxon>Moorena</taxon>
    </lineage>
</organism>
<dbReference type="InterPro" id="IPR005467">
    <property type="entry name" value="His_kinase_dom"/>
</dbReference>
<keyword evidence="5" id="KW-0902">Two-component regulatory system</keyword>
<dbReference type="Proteomes" id="UP000177870">
    <property type="component" value="Chromosome"/>
</dbReference>
<gene>
    <name evidence="10" type="ORF">BJP34_01080</name>
</gene>
<dbReference type="OrthoDB" id="9773246at2"/>
<evidence type="ECO:0000313" key="10">
    <source>
        <dbReference type="EMBL" id="AOW98222.1"/>
    </source>
</evidence>
<dbReference type="PRINTS" id="PR00344">
    <property type="entry name" value="BCTRLSENSOR"/>
</dbReference>
<sequence length="496" mass="55310">MINGQDQQLILIVDDIATNLEVLSTTLISAGFKVAVATDGESAIEQVDYKPPDLIVLDVMMPGIDGFETCHRLKENPLTREIPVIFMTALSETVNKVKGFSLGAVDYLTKPIQSEEVLARVRTHLQLQCQAKALKEQNALLKEEIEQRRSAEARWQNTLEQLEAAQSQIIAQEKLAALGQLVAGIAHEINTPLGAIRSCVGNLSNFFNDHLHQLPSFFQGLSPERQSDVLALLQYSSRQTTPLSTREQRQLKRRLKTQLESYAIDKAVKLANLLAGIGVYEDFEEFLPLLKDPDNEMILTTAYQLANLYTSTRNITTAVERATKVVFALKTYARYDSSGEKIDAQITDGIDTVLTLYHNQIKHGVDINRNYDDYLPVIGCYPDELNQVWTNLIHNALQAMENKGTLTINVRQQDDQIKVSITDTGKGIPPEIQPKIFQPFFTTKAAGEGSGLGLDIVRKIVEKHHGHMEVESVPGETTFTVSLPIQQPQPMAEEVH</sequence>
<dbReference type="EMBL" id="CP017599">
    <property type="protein sequence ID" value="AOW98222.1"/>
    <property type="molecule type" value="Genomic_DNA"/>
</dbReference>
<evidence type="ECO:0000259" key="8">
    <source>
        <dbReference type="PROSITE" id="PS50109"/>
    </source>
</evidence>
<evidence type="ECO:0000256" key="4">
    <source>
        <dbReference type="ARBA" id="ARBA00022777"/>
    </source>
</evidence>
<dbReference type="Pfam" id="PF00072">
    <property type="entry name" value="Response_reg"/>
    <property type="match status" value="1"/>
</dbReference>
<dbReference type="AlphaFoldDB" id="A0A1D8TKW7"/>
<dbReference type="InterPro" id="IPR003661">
    <property type="entry name" value="HisK_dim/P_dom"/>
</dbReference>
<dbReference type="CDD" id="cd19920">
    <property type="entry name" value="REC_PA4781-like"/>
    <property type="match status" value="1"/>
</dbReference>
<dbReference type="GO" id="GO:0000155">
    <property type="term" value="F:phosphorelay sensor kinase activity"/>
    <property type="evidence" value="ECO:0007669"/>
    <property type="project" value="InterPro"/>
</dbReference>
<dbReference type="STRING" id="1458985.BJP34_01080"/>
<dbReference type="SUPFAM" id="SSF55874">
    <property type="entry name" value="ATPase domain of HSP90 chaperone/DNA topoisomerase II/histidine kinase"/>
    <property type="match status" value="1"/>
</dbReference>
<name>A0A1D8TKW7_9CYAN</name>